<reference evidence="7 8" key="1">
    <citation type="submission" date="2024-07" db="EMBL/GenBank/DDBJ databases">
        <title>Novosphingobium kalidii RD2P27.</title>
        <authorList>
            <person name="Sun J.-Q."/>
        </authorList>
    </citation>
    <scope>NUCLEOTIDE SEQUENCE [LARGE SCALE GENOMIC DNA]</scope>
    <source>
        <strain evidence="7 8">RD2P27</strain>
    </source>
</reference>
<comment type="caution">
    <text evidence="7">The sequence shown here is derived from an EMBL/GenBank/DDBJ whole genome shotgun (WGS) entry which is preliminary data.</text>
</comment>
<evidence type="ECO:0000256" key="3">
    <source>
        <dbReference type="ARBA" id="ARBA00022989"/>
    </source>
</evidence>
<feature type="compositionally biased region" description="Gly residues" evidence="5">
    <location>
        <begin position="53"/>
        <end position="77"/>
    </location>
</feature>
<evidence type="ECO:0000256" key="1">
    <source>
        <dbReference type="ARBA" id="ARBA00004167"/>
    </source>
</evidence>
<feature type="domain" description="TonB C-terminal" evidence="6">
    <location>
        <begin position="97"/>
        <end position="164"/>
    </location>
</feature>
<dbReference type="Gene3D" id="3.30.1150.10">
    <property type="match status" value="1"/>
</dbReference>
<organism evidence="7 8">
    <name type="scientific">Novosphingobium kalidii</name>
    <dbReference type="NCBI Taxonomy" id="3230299"/>
    <lineage>
        <taxon>Bacteria</taxon>
        <taxon>Pseudomonadati</taxon>
        <taxon>Pseudomonadota</taxon>
        <taxon>Alphaproteobacteria</taxon>
        <taxon>Sphingomonadales</taxon>
        <taxon>Sphingomonadaceae</taxon>
        <taxon>Novosphingobium</taxon>
    </lineage>
</organism>
<evidence type="ECO:0000256" key="2">
    <source>
        <dbReference type="ARBA" id="ARBA00022692"/>
    </source>
</evidence>
<keyword evidence="8" id="KW-1185">Reference proteome</keyword>
<keyword evidence="3" id="KW-1133">Transmembrane helix</keyword>
<proteinExistence type="predicted"/>
<evidence type="ECO:0000256" key="5">
    <source>
        <dbReference type="SAM" id="MobiDB-lite"/>
    </source>
</evidence>
<gene>
    <name evidence="7" type="ORF">ABVV53_04615</name>
</gene>
<protein>
    <submittedName>
        <fullName evidence="7">TonB family protein</fullName>
    </submittedName>
</protein>
<dbReference type="Pfam" id="PF03544">
    <property type="entry name" value="TonB_C"/>
    <property type="match status" value="1"/>
</dbReference>
<feature type="region of interest" description="Disordered" evidence="5">
    <location>
        <begin position="30"/>
        <end position="84"/>
    </location>
</feature>
<evidence type="ECO:0000259" key="6">
    <source>
        <dbReference type="Pfam" id="PF03544"/>
    </source>
</evidence>
<dbReference type="InterPro" id="IPR006260">
    <property type="entry name" value="TonB/TolA_C"/>
</dbReference>
<accession>A0ABV2CYQ7</accession>
<name>A0ABV2CYQ7_9SPHN</name>
<dbReference type="InterPro" id="IPR037682">
    <property type="entry name" value="TonB_C"/>
</dbReference>
<dbReference type="Proteomes" id="UP001548713">
    <property type="component" value="Unassembled WGS sequence"/>
</dbReference>
<sequence length="183" mass="19392">MRKEPSPPNLRNQASAVFAPVLPPIVQPPPIIAAPVPATGNASNTGASDRIGPGQGSDGRGNGTGGGGGGNGTGKGAGDAITRPVQIKGRLRWSDLPPELRAAKQGGELELTYRVNVNGRVSDCRVVRSSGMPALDAKTCQLITERFRFRPSRNAAGRPVASYIIEVHGWHHHPEDDPEWREE</sequence>
<dbReference type="SUPFAM" id="SSF74653">
    <property type="entry name" value="TolA/TonB C-terminal domain"/>
    <property type="match status" value="1"/>
</dbReference>
<comment type="subcellular location">
    <subcellularLocation>
        <location evidence="1">Membrane</location>
        <topology evidence="1">Single-pass membrane protein</topology>
    </subcellularLocation>
</comment>
<keyword evidence="2" id="KW-0812">Transmembrane</keyword>
<evidence type="ECO:0000313" key="8">
    <source>
        <dbReference type="Proteomes" id="UP001548713"/>
    </source>
</evidence>
<dbReference type="NCBIfam" id="TIGR01352">
    <property type="entry name" value="tonB_Cterm"/>
    <property type="match status" value="1"/>
</dbReference>
<evidence type="ECO:0000256" key="4">
    <source>
        <dbReference type="ARBA" id="ARBA00023136"/>
    </source>
</evidence>
<keyword evidence="4" id="KW-0472">Membrane</keyword>
<evidence type="ECO:0000313" key="7">
    <source>
        <dbReference type="EMBL" id="MET1754742.1"/>
    </source>
</evidence>
<dbReference type="RefSeq" id="WP_353983206.1">
    <property type="nucleotide sequence ID" value="NZ_JBEWLY010000008.1"/>
</dbReference>
<dbReference type="EMBL" id="JBEWLY010000008">
    <property type="protein sequence ID" value="MET1754742.1"/>
    <property type="molecule type" value="Genomic_DNA"/>
</dbReference>